<dbReference type="PROSITE" id="PS00058">
    <property type="entry name" value="DNA_MISMATCH_REPAIR_1"/>
    <property type="match status" value="1"/>
</dbReference>
<dbReference type="InterPro" id="IPR014790">
    <property type="entry name" value="MutL_C"/>
</dbReference>
<dbReference type="GO" id="GO:0000710">
    <property type="term" value="P:meiotic mismatch repair"/>
    <property type="evidence" value="ECO:0007669"/>
    <property type="project" value="UniProtKB-ARBA"/>
</dbReference>
<dbReference type="GO" id="GO:0005524">
    <property type="term" value="F:ATP binding"/>
    <property type="evidence" value="ECO:0007669"/>
    <property type="project" value="InterPro"/>
</dbReference>
<dbReference type="SUPFAM" id="SSF118116">
    <property type="entry name" value="DNA mismatch repair protein MutL"/>
    <property type="match status" value="1"/>
</dbReference>
<feature type="compositionally biased region" description="Basic and acidic residues" evidence="4">
    <location>
        <begin position="771"/>
        <end position="780"/>
    </location>
</feature>
<dbReference type="SMART" id="SM01340">
    <property type="entry name" value="DNA_mis_repair"/>
    <property type="match status" value="1"/>
</dbReference>
<accession>A0A1Z5T7K5</accession>
<evidence type="ECO:0000313" key="7">
    <source>
        <dbReference type="EMBL" id="OTA32014.1"/>
    </source>
</evidence>
<dbReference type="InterPro" id="IPR013507">
    <property type="entry name" value="DNA_mismatch_S5_2-like"/>
</dbReference>
<dbReference type="PANTHER" id="PTHR10073:SF52">
    <property type="entry name" value="MISMATCH REPAIR ENDONUCLEASE PMS2"/>
    <property type="match status" value="1"/>
</dbReference>
<name>A0A1Z5T7K5_HORWE</name>
<dbReference type="InterPro" id="IPR036890">
    <property type="entry name" value="HATPase_C_sf"/>
</dbReference>
<dbReference type="InterPro" id="IPR042120">
    <property type="entry name" value="MutL_C_dimsub"/>
</dbReference>
<feature type="compositionally biased region" description="Low complexity" evidence="4">
    <location>
        <begin position="635"/>
        <end position="647"/>
    </location>
</feature>
<dbReference type="SUPFAM" id="SSF54211">
    <property type="entry name" value="Ribosomal protein S5 domain 2-like"/>
    <property type="match status" value="1"/>
</dbReference>
<keyword evidence="2" id="KW-0227">DNA damage</keyword>
<gene>
    <name evidence="7" type="ORF">BTJ68_07328</name>
</gene>
<dbReference type="CDD" id="cd16926">
    <property type="entry name" value="HATPase_MutL-MLH-PMS-like"/>
    <property type="match status" value="1"/>
</dbReference>
<dbReference type="InterPro" id="IPR020568">
    <property type="entry name" value="Ribosomal_Su5_D2-typ_SF"/>
</dbReference>
<feature type="domain" description="DNA mismatch repair protein S5" evidence="6">
    <location>
        <begin position="217"/>
        <end position="360"/>
    </location>
</feature>
<dbReference type="GO" id="GO:0016887">
    <property type="term" value="F:ATP hydrolysis activity"/>
    <property type="evidence" value="ECO:0007669"/>
    <property type="project" value="InterPro"/>
</dbReference>
<sequence length="1117" mass="122545">MATIKAIEGRSVHQIQSGQVIVDLCSVVKELVENSLDAGATSIDVRFKNQGLDSIEVQDNGKGISPDDYETIALKHYTSKLASYEDLTSLDTFGFRGEALSSLCALSKIHILTARAEDGAVGKRLDFEVSGKLKGATVAAAQRGTTVTIDELFYSLPVRRKELEKNIKREYGKVIGLLHAYACIGVGVRFSVSNHMPKGKKMAVFSTKANTTTKENIVNIFGSKTLLALIKLDLKLAMQPSEGPGTQSARNWSTQRTDRSMEVHVEGHISKPVFGEGRQAPDRQMFFVNSRPCALPQVSKAVNEVYKSYNVTQSPFIFANLIMDTNAYDVNVSPDKRTIMLHDQTALLERLKEKLTELFDQTDHSVPQSALPDKKLPSYKPLTLHRQGSAASPDLVTDQQAKGDSEESEDEAHEVSEGSDPPLQGANGTPSRTQPSLISNWINQKTESRSEQAAKRTSLSSKRKFSGAVENPYADIGQEESFCVGPDDETAATSRRLSASVVYAGCPREDAGKAAVDSDEEELYTTPLKQVTTDHSTSVLDDLRPQQSPASPRAPSQSRSRSASMASEVDGVASENDPVRRPLNNGDNVENAQPQSFEPQIPAISTSSQKSTPGPIANAFDRMRPKRTPLQTAEITVGGTTTTTVIGSDSVYKRRRIHEPKNSQSIARFGASPSLARGLRNFAAPGSQMTSDDDGHTSPILSALPPSQGSGSEHEEDDNDDARNEHEALPASRHHFRTPVDESEQDTSDPIDTLAAAHIDDDADDQDYVDEQEKRDRENEKVARLIQEAEDAASRPTEDNLHRASQVLKNSASRAQSTLKLTQTVDVSTASIERQSSSWSGHIEQLRVQNAHSGAVVKGELDDANAEKKLSLTVSKSDFERMIIVGQFNLGFILAIRPASDDGDQDELFIIDQHAADEKYNYERLQRTVTLQSQRLVRPKALELTAIEEEIILNNPDALKANGFEIETILDEDSSTGTNPGNRCRLLTLPISGEKTFDVSDLEELLHLLSEAPPGSSEIPRPKKAQRMLAMRACRSSIMVGKTLTMRDMRKVVRHMGEMEKPWNCPHGRPTMRHLAGLDAWKGWTEGSTVDDDDDGMYGCVTSSGETDWEAWLTQKT</sequence>
<dbReference type="STRING" id="1157616.A0A1Z5T7K5"/>
<feature type="region of interest" description="Disordered" evidence="4">
    <location>
        <begin position="385"/>
        <end position="780"/>
    </location>
</feature>
<dbReference type="InterPro" id="IPR014721">
    <property type="entry name" value="Ribsml_uS5_D2-typ_fold_subgr"/>
</dbReference>
<feature type="compositionally biased region" description="Polar residues" evidence="4">
    <location>
        <begin position="426"/>
        <end position="445"/>
    </location>
</feature>
<dbReference type="NCBIfam" id="TIGR00585">
    <property type="entry name" value="mutl"/>
    <property type="match status" value="1"/>
</dbReference>
<comment type="caution">
    <text evidence="7">The sequence shown here is derived from an EMBL/GenBank/DDBJ whole genome shotgun (WGS) entry which is preliminary data.</text>
</comment>
<proteinExistence type="inferred from homology"/>
<comment type="similarity">
    <text evidence="1">Belongs to the DNA mismatch repair MutL/HexB family.</text>
</comment>
<dbReference type="Pfam" id="PF08676">
    <property type="entry name" value="MutL_C"/>
    <property type="match status" value="1"/>
</dbReference>
<reference evidence="7 8" key="1">
    <citation type="submission" date="2017-01" db="EMBL/GenBank/DDBJ databases">
        <title>The recent genome duplication of the halophilic yeast Hortaea werneckii: insights from long-read sequencing.</title>
        <authorList>
            <person name="Sinha S."/>
            <person name="Flibotte S."/>
            <person name="Neira M."/>
            <person name="Lenassi M."/>
            <person name="Gostincar C."/>
            <person name="Stajich J.E."/>
            <person name="Nislow C.E."/>
        </authorList>
    </citation>
    <scope>NUCLEOTIDE SEQUENCE [LARGE SCALE GENOMIC DNA]</scope>
    <source>
        <strain evidence="7 8">EXF-2000</strain>
    </source>
</reference>
<feature type="compositionally biased region" description="Polar residues" evidence="4">
    <location>
        <begin position="527"/>
        <end position="539"/>
    </location>
</feature>
<dbReference type="Pfam" id="PF01119">
    <property type="entry name" value="DNA_mis_repair"/>
    <property type="match status" value="1"/>
</dbReference>
<dbReference type="CDD" id="cd03484">
    <property type="entry name" value="MutL_Trans_hPMS_2_like"/>
    <property type="match status" value="1"/>
</dbReference>
<evidence type="ECO:0000259" key="5">
    <source>
        <dbReference type="SMART" id="SM00853"/>
    </source>
</evidence>
<dbReference type="Gene3D" id="3.30.230.10">
    <property type="match status" value="1"/>
</dbReference>
<evidence type="ECO:0000256" key="3">
    <source>
        <dbReference type="ARBA" id="ARBA00070941"/>
    </source>
</evidence>
<dbReference type="InParanoid" id="A0A1Z5T7K5"/>
<dbReference type="PANTHER" id="PTHR10073">
    <property type="entry name" value="DNA MISMATCH REPAIR PROTEIN MLH, PMS, MUTL"/>
    <property type="match status" value="1"/>
</dbReference>
<dbReference type="AlphaFoldDB" id="A0A1Z5T7K5"/>
<dbReference type="GO" id="GO:0030983">
    <property type="term" value="F:mismatched DNA binding"/>
    <property type="evidence" value="ECO:0007669"/>
    <property type="project" value="InterPro"/>
</dbReference>
<dbReference type="VEuPathDB" id="FungiDB:BTJ68_07328"/>
<dbReference type="GO" id="GO:0032389">
    <property type="term" value="C:MutLalpha complex"/>
    <property type="evidence" value="ECO:0007669"/>
    <property type="project" value="TreeGrafter"/>
</dbReference>
<dbReference type="FunFam" id="3.30.565.10:FF:000014">
    <property type="entry name" value="Mismatch repair endonuclease pms1, putative"/>
    <property type="match status" value="1"/>
</dbReference>
<organism evidence="7 8">
    <name type="scientific">Hortaea werneckii EXF-2000</name>
    <dbReference type="NCBI Taxonomy" id="1157616"/>
    <lineage>
        <taxon>Eukaryota</taxon>
        <taxon>Fungi</taxon>
        <taxon>Dikarya</taxon>
        <taxon>Ascomycota</taxon>
        <taxon>Pezizomycotina</taxon>
        <taxon>Dothideomycetes</taxon>
        <taxon>Dothideomycetidae</taxon>
        <taxon>Mycosphaerellales</taxon>
        <taxon>Teratosphaeriaceae</taxon>
        <taxon>Hortaea</taxon>
    </lineage>
</organism>
<evidence type="ECO:0000256" key="2">
    <source>
        <dbReference type="ARBA" id="ARBA00022763"/>
    </source>
</evidence>
<dbReference type="FunFam" id="3.30.230.10:FF:000120">
    <property type="entry name" value="Mismatch repair endonuclease PMS2"/>
    <property type="match status" value="1"/>
</dbReference>
<dbReference type="Proteomes" id="UP000194280">
    <property type="component" value="Unassembled WGS sequence"/>
</dbReference>
<evidence type="ECO:0000256" key="4">
    <source>
        <dbReference type="SAM" id="MobiDB-lite"/>
    </source>
</evidence>
<evidence type="ECO:0000256" key="1">
    <source>
        <dbReference type="ARBA" id="ARBA00006082"/>
    </source>
</evidence>
<dbReference type="Pfam" id="PF13589">
    <property type="entry name" value="HATPase_c_3"/>
    <property type="match status" value="1"/>
</dbReference>
<dbReference type="Gene3D" id="3.30.1540.20">
    <property type="entry name" value="MutL, C-terminal domain, dimerisation subdomain"/>
    <property type="match status" value="1"/>
</dbReference>
<dbReference type="InterPro" id="IPR042121">
    <property type="entry name" value="MutL_C_regsub"/>
</dbReference>
<dbReference type="InterPro" id="IPR038973">
    <property type="entry name" value="MutL/Mlh/Pms-like"/>
</dbReference>
<feature type="compositionally biased region" description="Polar residues" evidence="4">
    <location>
        <begin position="585"/>
        <end position="612"/>
    </location>
</feature>
<dbReference type="Gene3D" id="3.30.565.10">
    <property type="entry name" value="Histidine kinase-like ATPase, C-terminal domain"/>
    <property type="match status" value="1"/>
</dbReference>
<dbReference type="GO" id="GO:0140664">
    <property type="term" value="F:ATP-dependent DNA damage sensor activity"/>
    <property type="evidence" value="ECO:0007669"/>
    <property type="project" value="InterPro"/>
</dbReference>
<dbReference type="InterPro" id="IPR014762">
    <property type="entry name" value="DNA_mismatch_repair_CS"/>
</dbReference>
<feature type="domain" description="MutL C-terminal dimerisation" evidence="5">
    <location>
        <begin position="884"/>
        <end position="1044"/>
    </location>
</feature>
<dbReference type="SUPFAM" id="SSF55874">
    <property type="entry name" value="ATPase domain of HSP90 chaperone/DNA topoisomerase II/histidine kinase"/>
    <property type="match status" value="1"/>
</dbReference>
<dbReference type="Gene3D" id="3.30.1370.100">
    <property type="entry name" value="MutL, C-terminal domain, regulatory subdomain"/>
    <property type="match status" value="1"/>
</dbReference>
<dbReference type="InterPro" id="IPR037198">
    <property type="entry name" value="MutL_C_sf"/>
</dbReference>
<dbReference type="EMBL" id="MUNK01000102">
    <property type="protein sequence ID" value="OTA32014.1"/>
    <property type="molecule type" value="Genomic_DNA"/>
</dbReference>
<feature type="compositionally biased region" description="Low complexity" evidence="4">
    <location>
        <begin position="545"/>
        <end position="567"/>
    </location>
</feature>
<keyword evidence="8" id="KW-1185">Reference proteome</keyword>
<dbReference type="FunCoup" id="A0A1Z5T7K5">
    <property type="interactions" value="1335"/>
</dbReference>
<protein>
    <recommendedName>
        <fullName evidence="3">DNA mismatch repair protein PMS1</fullName>
    </recommendedName>
</protein>
<dbReference type="OrthoDB" id="10263226at2759"/>
<dbReference type="SMART" id="SM00853">
    <property type="entry name" value="MutL_C"/>
    <property type="match status" value="1"/>
</dbReference>
<evidence type="ECO:0000313" key="8">
    <source>
        <dbReference type="Proteomes" id="UP000194280"/>
    </source>
</evidence>
<dbReference type="InterPro" id="IPR002099">
    <property type="entry name" value="MutL/Mlh/PMS"/>
</dbReference>
<feature type="compositionally biased region" description="Acidic residues" evidence="4">
    <location>
        <begin position="761"/>
        <end position="770"/>
    </location>
</feature>
<evidence type="ECO:0000259" key="6">
    <source>
        <dbReference type="SMART" id="SM01340"/>
    </source>
</evidence>
<dbReference type="FunFam" id="3.30.1370.100:FF:000001">
    <property type="entry name" value="Mismatch repair endonuclease pms1, putative"/>
    <property type="match status" value="1"/>
</dbReference>